<dbReference type="FunFam" id="3.40.50.1820:FF:000039">
    <property type="entry name" value="Esterase ybfF"/>
    <property type="match status" value="1"/>
</dbReference>
<dbReference type="OMA" id="FLGMSDN"/>
<dbReference type="PRINTS" id="PR00412">
    <property type="entry name" value="EPOXHYDRLASE"/>
</dbReference>
<dbReference type="SUPFAM" id="SSF53474">
    <property type="entry name" value="alpha/beta-Hydrolases"/>
    <property type="match status" value="1"/>
</dbReference>
<proteinExistence type="inferred from homology"/>
<dbReference type="InterPro" id="IPR029058">
    <property type="entry name" value="AB_hydrolase_fold"/>
</dbReference>
<dbReference type="OrthoDB" id="8119704at2759"/>
<dbReference type="HOGENOM" id="CLU_020336_53_0_1"/>
<name>F4PAZ3_BATDJ</name>
<evidence type="ECO:0000313" key="4">
    <source>
        <dbReference type="EMBL" id="EGF77632.1"/>
    </source>
</evidence>
<gene>
    <name evidence="4" type="ORF">BATDEDRAFT_13780</name>
</gene>
<evidence type="ECO:0000256" key="1">
    <source>
        <dbReference type="ARBA" id="ARBA00008645"/>
    </source>
</evidence>
<keyword evidence="5" id="KW-1185">Reference proteome</keyword>
<dbReference type="RefSeq" id="XP_006681592.1">
    <property type="nucleotide sequence ID" value="XM_006681529.1"/>
</dbReference>
<dbReference type="Gene3D" id="3.40.50.1820">
    <property type="entry name" value="alpha/beta hydrolase"/>
    <property type="match status" value="1"/>
</dbReference>
<organism evidence="4 5">
    <name type="scientific">Batrachochytrium dendrobatidis (strain JAM81 / FGSC 10211)</name>
    <name type="common">Frog chytrid fungus</name>
    <dbReference type="NCBI Taxonomy" id="684364"/>
    <lineage>
        <taxon>Eukaryota</taxon>
        <taxon>Fungi</taxon>
        <taxon>Fungi incertae sedis</taxon>
        <taxon>Chytridiomycota</taxon>
        <taxon>Chytridiomycota incertae sedis</taxon>
        <taxon>Chytridiomycetes</taxon>
        <taxon>Rhizophydiales</taxon>
        <taxon>Rhizophydiales incertae sedis</taxon>
        <taxon>Batrachochytrium</taxon>
    </lineage>
</organism>
<dbReference type="PANTHER" id="PTHR46118">
    <property type="entry name" value="PROTEIN ABHD11"/>
    <property type="match status" value="1"/>
</dbReference>
<accession>F4PAZ3</accession>
<evidence type="ECO:0000313" key="5">
    <source>
        <dbReference type="Proteomes" id="UP000007241"/>
    </source>
</evidence>
<dbReference type="Proteomes" id="UP000007241">
    <property type="component" value="Unassembled WGS sequence"/>
</dbReference>
<dbReference type="AlphaFoldDB" id="F4PAZ3"/>
<evidence type="ECO:0000259" key="3">
    <source>
        <dbReference type="Pfam" id="PF00561"/>
    </source>
</evidence>
<dbReference type="STRING" id="684364.F4PAZ3"/>
<dbReference type="InParanoid" id="F4PAZ3"/>
<dbReference type="InterPro" id="IPR000073">
    <property type="entry name" value="AB_hydrolase_1"/>
</dbReference>
<dbReference type="Pfam" id="PF00561">
    <property type="entry name" value="Abhydrolase_1"/>
    <property type="match status" value="1"/>
</dbReference>
<evidence type="ECO:0000256" key="2">
    <source>
        <dbReference type="ARBA" id="ARBA00022801"/>
    </source>
</evidence>
<sequence>MQAFYSTSSIQTVELSFNKFLPSNGLNHDNSQNTPLLILPGLFGSKQNWRSLSKSFAQRLDTTVVPLDLRNHGDSPHHSEHSYIAMSADVDAFVTSQGWSNVNVMGHSMGGKVAMHLALLSGHAWLNKLIVVDMPPVVQSADMSAYTLMYIQAMRQVDDANVKDPKTAEKMLSEVIKDVGVRQFIMTNLKKQEDTYKFRINLKALEDGMSNMWLFDFDSNKSQFNKPTMFICGGNSTYVTPDMHPTINKFFPAATITSIADAGHWLHAEKPEEFTNVVVDFLKTE</sequence>
<comment type="similarity">
    <text evidence="1">Belongs to the AB hydrolase superfamily.</text>
</comment>
<dbReference type="InterPro" id="IPR000639">
    <property type="entry name" value="Epox_hydrolase-like"/>
</dbReference>
<reference evidence="4 5" key="1">
    <citation type="submission" date="2009-12" db="EMBL/GenBank/DDBJ databases">
        <title>The draft genome of Batrachochytrium dendrobatidis.</title>
        <authorList>
            <consortium name="US DOE Joint Genome Institute (JGI-PGF)"/>
            <person name="Kuo A."/>
            <person name="Salamov A."/>
            <person name="Schmutz J."/>
            <person name="Lucas S."/>
            <person name="Pitluck S."/>
            <person name="Rosenblum E."/>
            <person name="Stajich J."/>
            <person name="Eisen M."/>
            <person name="Grigoriev I.V."/>
        </authorList>
    </citation>
    <scope>NUCLEOTIDE SEQUENCE [LARGE SCALE GENOMIC DNA]</scope>
    <source>
        <strain evidence="5">JAM81 / FGSC 10211</strain>
    </source>
</reference>
<dbReference type="FunCoup" id="F4PAZ3">
    <property type="interactions" value="251"/>
</dbReference>
<protein>
    <recommendedName>
        <fullName evidence="3">AB hydrolase-1 domain-containing protein</fullName>
    </recommendedName>
</protein>
<dbReference type="EMBL" id="GL882891">
    <property type="protein sequence ID" value="EGF77632.1"/>
    <property type="molecule type" value="Genomic_DNA"/>
</dbReference>
<feature type="domain" description="AB hydrolase-1" evidence="3">
    <location>
        <begin position="35"/>
        <end position="271"/>
    </location>
</feature>
<dbReference type="PANTHER" id="PTHR46118:SF4">
    <property type="entry name" value="PROTEIN ABHD11"/>
    <property type="match status" value="1"/>
</dbReference>
<keyword evidence="2" id="KW-0378">Hydrolase</keyword>
<dbReference type="GO" id="GO:0019433">
    <property type="term" value="P:triglyceride catabolic process"/>
    <property type="evidence" value="ECO:0000318"/>
    <property type="project" value="GO_Central"/>
</dbReference>
<dbReference type="GO" id="GO:0004806">
    <property type="term" value="F:triacylglycerol lipase activity"/>
    <property type="evidence" value="ECO:0000318"/>
    <property type="project" value="GO_Central"/>
</dbReference>
<dbReference type="GeneID" id="18236849"/>